<proteinExistence type="inferred from homology"/>
<comment type="catalytic activity">
    <reaction evidence="7 8">
        <text>an N-acyl-L-alpha-aminoacyl-tRNA + H2O = an N-acyl-L-amino acid + a tRNA + H(+)</text>
        <dbReference type="Rhea" id="RHEA:54448"/>
        <dbReference type="Rhea" id="RHEA-COMP:10123"/>
        <dbReference type="Rhea" id="RHEA-COMP:13883"/>
        <dbReference type="ChEBI" id="CHEBI:15377"/>
        <dbReference type="ChEBI" id="CHEBI:15378"/>
        <dbReference type="ChEBI" id="CHEBI:59874"/>
        <dbReference type="ChEBI" id="CHEBI:78442"/>
        <dbReference type="ChEBI" id="CHEBI:138191"/>
        <dbReference type="EC" id="3.1.1.29"/>
    </reaction>
</comment>
<dbReference type="PANTHER" id="PTHR17224:SF1">
    <property type="entry name" value="PEPTIDYL-TRNA HYDROLASE"/>
    <property type="match status" value="1"/>
</dbReference>
<dbReference type="Pfam" id="PF01195">
    <property type="entry name" value="Pept_tRNA_hydro"/>
    <property type="match status" value="1"/>
</dbReference>
<evidence type="ECO:0000256" key="7">
    <source>
        <dbReference type="HAMAP-Rule" id="MF_00083"/>
    </source>
</evidence>
<feature type="binding site" evidence="7">
    <location>
        <position position="14"/>
    </location>
    <ligand>
        <name>tRNA</name>
        <dbReference type="ChEBI" id="CHEBI:17843"/>
    </ligand>
</feature>
<comment type="subunit">
    <text evidence="7">Monomer.</text>
</comment>
<dbReference type="NCBIfam" id="TIGR00447">
    <property type="entry name" value="pth"/>
    <property type="match status" value="1"/>
</dbReference>
<feature type="binding site" evidence="7">
    <location>
        <position position="66"/>
    </location>
    <ligand>
        <name>tRNA</name>
        <dbReference type="ChEBI" id="CHEBI:17843"/>
    </ligand>
</feature>
<keyword evidence="2 7" id="KW-0820">tRNA-binding</keyword>
<dbReference type="PANTHER" id="PTHR17224">
    <property type="entry name" value="PEPTIDYL-TRNA HYDROLASE"/>
    <property type="match status" value="1"/>
</dbReference>
<feature type="region of interest" description="Disordered" evidence="10">
    <location>
        <begin position="190"/>
        <end position="225"/>
    </location>
</feature>
<comment type="subcellular location">
    <subcellularLocation>
        <location evidence="7">Cytoplasm</location>
    </subcellularLocation>
</comment>
<organism evidence="11 12">
    <name type="scientific">Dongia rigui</name>
    <dbReference type="NCBI Taxonomy" id="940149"/>
    <lineage>
        <taxon>Bacteria</taxon>
        <taxon>Pseudomonadati</taxon>
        <taxon>Pseudomonadota</taxon>
        <taxon>Alphaproteobacteria</taxon>
        <taxon>Rhodospirillales</taxon>
        <taxon>Dongiaceae</taxon>
        <taxon>Dongia</taxon>
    </lineage>
</organism>
<evidence type="ECO:0000256" key="10">
    <source>
        <dbReference type="SAM" id="MobiDB-lite"/>
    </source>
</evidence>
<keyword evidence="3 7" id="KW-0378">Hydrolase</keyword>
<feature type="compositionally biased region" description="Basic and acidic residues" evidence="10">
    <location>
        <begin position="191"/>
        <end position="225"/>
    </location>
</feature>
<keyword evidence="12" id="KW-1185">Reference proteome</keyword>
<dbReference type="CDD" id="cd00462">
    <property type="entry name" value="PTH"/>
    <property type="match status" value="1"/>
</dbReference>
<evidence type="ECO:0000256" key="2">
    <source>
        <dbReference type="ARBA" id="ARBA00022555"/>
    </source>
</evidence>
<feature type="active site" description="Proton acceptor" evidence="7">
    <location>
        <position position="19"/>
    </location>
</feature>
<feature type="binding site" evidence="7">
    <location>
        <position position="112"/>
    </location>
    <ligand>
        <name>tRNA</name>
        <dbReference type="ChEBI" id="CHEBI:17843"/>
    </ligand>
</feature>
<evidence type="ECO:0000256" key="3">
    <source>
        <dbReference type="ARBA" id="ARBA00022801"/>
    </source>
</evidence>
<comment type="similarity">
    <text evidence="5 7 9">Belongs to the PTH family.</text>
</comment>
<dbReference type="Gene3D" id="3.40.50.1470">
    <property type="entry name" value="Peptidyl-tRNA hydrolase"/>
    <property type="match status" value="1"/>
</dbReference>
<protein>
    <recommendedName>
        <fullName evidence="6 7">Peptidyl-tRNA hydrolase</fullName>
        <shortName evidence="7">Pth</shortName>
        <ecNumber evidence="1 7">3.1.1.29</ecNumber>
    </recommendedName>
</protein>
<comment type="caution">
    <text evidence="11">The sequence shown here is derived from an EMBL/GenBank/DDBJ whole genome shotgun (WGS) entry which is preliminary data.</text>
</comment>
<dbReference type="PROSITE" id="PS01196">
    <property type="entry name" value="PEPT_TRNA_HYDROL_2"/>
    <property type="match status" value="1"/>
</dbReference>
<dbReference type="EC" id="3.1.1.29" evidence="1 7"/>
<dbReference type="RefSeq" id="WP_320500826.1">
    <property type="nucleotide sequence ID" value="NZ_JAXCLX010000001.1"/>
</dbReference>
<evidence type="ECO:0000256" key="1">
    <source>
        <dbReference type="ARBA" id="ARBA00013260"/>
    </source>
</evidence>
<dbReference type="HAMAP" id="MF_00083">
    <property type="entry name" value="Pept_tRNA_hydro_bact"/>
    <property type="match status" value="1"/>
</dbReference>
<feature type="site" description="Stabilizes the basic form of H active site to accept a proton" evidence="7">
    <location>
        <position position="91"/>
    </location>
</feature>
<gene>
    <name evidence="7 11" type="primary">pth</name>
    <name evidence="11" type="ORF">SMD31_10725</name>
</gene>
<evidence type="ECO:0000313" key="12">
    <source>
        <dbReference type="Proteomes" id="UP001271769"/>
    </source>
</evidence>
<sequence>MRLIVGLGNPGPRYADNRHNIGFLAVDEIVRRYSFGPIKTKFHGAIAEGNIGSEKVICLCPTTFMNDSGRSVQAALQFYKLEPGDITVIHDEIDLPLGKVKVKRGGGAGGHNGLRSIDAHIGPDYWRIRLGVGHPGVKAAVKNFVLMDFGKEERRLVDEINAVCAENLPLLFSADENKYMNKVNVTLFPPEPKDETLKADRRKRAEEKRDAAKVDPRVKPGDDAS</sequence>
<dbReference type="SUPFAM" id="SSF53178">
    <property type="entry name" value="Peptidyl-tRNA hydrolase-like"/>
    <property type="match status" value="1"/>
</dbReference>
<feature type="binding site" evidence="7">
    <location>
        <position position="64"/>
    </location>
    <ligand>
        <name>tRNA</name>
        <dbReference type="ChEBI" id="CHEBI:17843"/>
    </ligand>
</feature>
<keyword evidence="7" id="KW-0963">Cytoplasm</keyword>
<feature type="site" description="Discriminates between blocked and unblocked aminoacyl-tRNA" evidence="7">
    <location>
        <position position="9"/>
    </location>
</feature>
<name>A0ABU5E0R0_9PROT</name>
<reference evidence="11 12" key="1">
    <citation type="journal article" date="2013" name="Antonie Van Leeuwenhoek">
        <title>Dongia rigui sp. nov., isolated from freshwater of a large wetland in Korea.</title>
        <authorList>
            <person name="Baik K.S."/>
            <person name="Hwang Y.M."/>
            <person name="Choi J.S."/>
            <person name="Kwon J."/>
            <person name="Seong C.N."/>
        </authorList>
    </citation>
    <scope>NUCLEOTIDE SEQUENCE [LARGE SCALE GENOMIC DNA]</scope>
    <source>
        <strain evidence="11 12">04SU4-P</strain>
    </source>
</reference>
<evidence type="ECO:0000256" key="8">
    <source>
        <dbReference type="RuleBase" id="RU000673"/>
    </source>
</evidence>
<evidence type="ECO:0000313" key="11">
    <source>
        <dbReference type="EMBL" id="MDY0872401.1"/>
    </source>
</evidence>
<keyword evidence="4 7" id="KW-0694">RNA-binding</keyword>
<dbReference type="EMBL" id="JAXCLX010000001">
    <property type="protein sequence ID" value="MDY0872401.1"/>
    <property type="molecule type" value="Genomic_DNA"/>
</dbReference>
<dbReference type="Proteomes" id="UP001271769">
    <property type="component" value="Unassembled WGS sequence"/>
</dbReference>
<evidence type="ECO:0000256" key="5">
    <source>
        <dbReference type="ARBA" id="ARBA00038063"/>
    </source>
</evidence>
<dbReference type="InterPro" id="IPR036416">
    <property type="entry name" value="Pept_tRNA_hydro_sf"/>
</dbReference>
<comment type="function">
    <text evidence="7">Hydrolyzes ribosome-free peptidyl-tRNAs (with 1 or more amino acids incorporated), which drop off the ribosome during protein synthesis, or as a result of ribosome stalling.</text>
</comment>
<dbReference type="InterPro" id="IPR018171">
    <property type="entry name" value="Pept_tRNA_hydro_CS"/>
</dbReference>
<dbReference type="GO" id="GO:0004045">
    <property type="term" value="F:peptidyl-tRNA hydrolase activity"/>
    <property type="evidence" value="ECO:0007669"/>
    <property type="project" value="UniProtKB-EC"/>
</dbReference>
<comment type="function">
    <text evidence="7">Catalyzes the release of premature peptidyl moieties from peptidyl-tRNA molecules trapped in stalled 50S ribosomal subunits, and thus maintains levels of free tRNAs and 50S ribosomes.</text>
</comment>
<dbReference type="PROSITE" id="PS01195">
    <property type="entry name" value="PEPT_TRNA_HYDROL_1"/>
    <property type="match status" value="1"/>
</dbReference>
<dbReference type="InterPro" id="IPR001328">
    <property type="entry name" value="Pept_tRNA_hydro"/>
</dbReference>
<evidence type="ECO:0000256" key="4">
    <source>
        <dbReference type="ARBA" id="ARBA00022884"/>
    </source>
</evidence>
<accession>A0ABU5E0R0</accession>
<evidence type="ECO:0000256" key="6">
    <source>
        <dbReference type="ARBA" id="ARBA00050038"/>
    </source>
</evidence>
<evidence type="ECO:0000256" key="9">
    <source>
        <dbReference type="RuleBase" id="RU004320"/>
    </source>
</evidence>